<evidence type="ECO:0000313" key="8">
    <source>
        <dbReference type="Proteomes" id="UP000180166"/>
    </source>
</evidence>
<dbReference type="AlphaFoldDB" id="A0ABC8AZI7"/>
<evidence type="ECO:0000313" key="7">
    <source>
        <dbReference type="Proteomes" id="UP000037179"/>
    </source>
</evidence>
<accession>A0ABC8AZI7</accession>
<dbReference type="PANTHER" id="PTHR43201:SF5">
    <property type="entry name" value="MEDIUM-CHAIN ACYL-COA LIGASE ACSF2, MITOCHONDRIAL"/>
    <property type="match status" value="1"/>
</dbReference>
<dbReference type="InterPro" id="IPR045851">
    <property type="entry name" value="AMP-bd_C_sf"/>
</dbReference>
<dbReference type="EMBL" id="CP017839">
    <property type="protein sequence ID" value="APA99538.1"/>
    <property type="molecule type" value="Genomic_DNA"/>
</dbReference>
<feature type="domain" description="AMP-dependent synthetase/ligase" evidence="3">
    <location>
        <begin position="29"/>
        <end position="421"/>
    </location>
</feature>
<dbReference type="SUPFAM" id="SSF56801">
    <property type="entry name" value="Acetyl-CoA synthetase-like"/>
    <property type="match status" value="1"/>
</dbReference>
<dbReference type="InterPro" id="IPR042099">
    <property type="entry name" value="ANL_N_sf"/>
</dbReference>
<dbReference type="Proteomes" id="UP000037179">
    <property type="component" value="Unassembled WGS sequence"/>
</dbReference>
<keyword evidence="7" id="KW-1185">Reference proteome</keyword>
<evidence type="ECO:0000259" key="4">
    <source>
        <dbReference type="Pfam" id="PF13193"/>
    </source>
</evidence>
<dbReference type="Gene3D" id="3.30.300.30">
    <property type="match status" value="1"/>
</dbReference>
<keyword evidence="2 5" id="KW-0436">Ligase</keyword>
<dbReference type="PANTHER" id="PTHR43201">
    <property type="entry name" value="ACYL-COA SYNTHETASE"/>
    <property type="match status" value="1"/>
</dbReference>
<dbReference type="Pfam" id="PF00501">
    <property type="entry name" value="AMP-binding"/>
    <property type="match status" value="1"/>
</dbReference>
<feature type="domain" description="AMP-binding enzyme C-terminal" evidence="4">
    <location>
        <begin position="473"/>
        <end position="549"/>
    </location>
</feature>
<evidence type="ECO:0000313" key="5">
    <source>
        <dbReference type="EMBL" id="APA99538.1"/>
    </source>
</evidence>
<proteinExistence type="inferred from homology"/>
<dbReference type="KEGG" id="nsr:NS506_05492"/>
<gene>
    <name evidence="5" type="primary">aliA</name>
    <name evidence="5" type="ORF">NS506_05492</name>
    <name evidence="6" type="ORF">NSK11_contig00038-0024</name>
</gene>
<dbReference type="InterPro" id="IPR000873">
    <property type="entry name" value="AMP-dep_synth/lig_dom"/>
</dbReference>
<dbReference type="RefSeq" id="WP_033088848.1">
    <property type="nucleotide sequence ID" value="NZ_AP028459.1"/>
</dbReference>
<name>A0ABC8AZI7_9NOCA</name>
<evidence type="ECO:0000256" key="1">
    <source>
        <dbReference type="ARBA" id="ARBA00006432"/>
    </source>
</evidence>
<protein>
    <submittedName>
        <fullName evidence="6">AMP-dependent acyl-CoA synthetase</fullName>
    </submittedName>
    <submittedName>
        <fullName evidence="5">Long-chain-fatty-acid--CoA ligase</fullName>
        <ecNumber evidence="5">6.2.1.-</ecNumber>
    </submittedName>
</protein>
<evidence type="ECO:0000256" key="2">
    <source>
        <dbReference type="ARBA" id="ARBA00022598"/>
    </source>
</evidence>
<dbReference type="Gene3D" id="3.40.50.12780">
    <property type="entry name" value="N-terminal domain of ligase-like"/>
    <property type="match status" value="1"/>
</dbReference>
<dbReference type="EMBL" id="BBYQ01000038">
    <property type="protein sequence ID" value="GAP28568.1"/>
    <property type="molecule type" value="Genomic_DNA"/>
</dbReference>
<dbReference type="InterPro" id="IPR025110">
    <property type="entry name" value="AMP-bd_C"/>
</dbReference>
<reference evidence="6 7" key="2">
    <citation type="journal article" date="2016" name="Genome Announc.">
        <title>Draft Genome Sequence of Erythromycin- and Oxytetracycline-Sensitive Nocardia seriolae Strain U-1 (NBRC 110359).</title>
        <authorList>
            <person name="Imajoh M."/>
            <person name="Sukeda M."/>
            <person name="Shimizu M."/>
            <person name="Yamane J."/>
            <person name="Ohnishi K."/>
            <person name="Oshima S."/>
        </authorList>
    </citation>
    <scope>NUCLEOTIDE SEQUENCE [LARGE SCALE GENOMIC DNA]</scope>
    <source>
        <strain evidence="6 7">U-1</strain>
    </source>
</reference>
<dbReference type="GeneID" id="93374140"/>
<evidence type="ECO:0000259" key="3">
    <source>
        <dbReference type="Pfam" id="PF00501"/>
    </source>
</evidence>
<dbReference type="GO" id="GO:0016874">
    <property type="term" value="F:ligase activity"/>
    <property type="evidence" value="ECO:0007669"/>
    <property type="project" value="UniProtKB-KW"/>
</dbReference>
<evidence type="ECO:0000313" key="6">
    <source>
        <dbReference type="EMBL" id="GAP28568.1"/>
    </source>
</evidence>
<organism evidence="5 8">
    <name type="scientific">Nocardia seriolae</name>
    <dbReference type="NCBI Taxonomy" id="37332"/>
    <lineage>
        <taxon>Bacteria</taxon>
        <taxon>Bacillati</taxon>
        <taxon>Actinomycetota</taxon>
        <taxon>Actinomycetes</taxon>
        <taxon>Mycobacteriales</taxon>
        <taxon>Nocardiaceae</taxon>
        <taxon>Nocardia</taxon>
    </lineage>
</organism>
<comment type="similarity">
    <text evidence="1">Belongs to the ATP-dependent AMP-binding enzyme family.</text>
</comment>
<reference evidence="7" key="1">
    <citation type="submission" date="2015-07" db="EMBL/GenBank/DDBJ databases">
        <title>Nocardia seriolae U-1 whole genome shotgun sequence.</title>
        <authorList>
            <person name="Imajoh M."/>
            <person name="Fukumoto Y."/>
            <person name="Sukeda M."/>
            <person name="Yamane J."/>
            <person name="Yamasaki K."/>
            <person name="Shimizu M."/>
            <person name="Ohnishi K."/>
            <person name="Oshima S."/>
        </authorList>
    </citation>
    <scope>NUCLEOTIDE SEQUENCE [LARGE SCALE GENOMIC DNA]</scope>
    <source>
        <strain evidence="7">U-1</strain>
    </source>
</reference>
<reference evidence="5 8" key="3">
    <citation type="submission" date="2016-10" db="EMBL/GenBank/DDBJ databases">
        <title>Genome sequence of Nocardia seriolae strain EM150506, isolated from Anguila japonica.</title>
        <authorList>
            <person name="Han H.-J."/>
        </authorList>
    </citation>
    <scope>NUCLEOTIDE SEQUENCE [LARGE SCALE GENOMIC DNA]</scope>
    <source>
        <strain evidence="5 8">EM150506</strain>
    </source>
</reference>
<dbReference type="EC" id="6.2.1.-" evidence="5"/>
<dbReference type="Proteomes" id="UP000180166">
    <property type="component" value="Chromosome"/>
</dbReference>
<sequence length="559" mass="59633">MVHPCHSEETVREYLERGWWQPETIPEVFRQRVDETPDAPAVSDPANLVQLTGAEPRTLTWRELDDLVGDIAAVLLANGIRQGAVVAVQLPNSVALTAIYLALWRLGAVATPMPVSFRRHELSGIVAATGAEALIAVGALGDRELAAEGLATRGLRTVFAFGPGIPGRAVAIGEPVDAHARNRVRDYAFTLPVTVNDRITICWTSGTEATPKGIPRCHGDWLAVANGVQDGLGVTTDSVVLNPFPMVNMAGFAGSFLPWLLAGGHLVQHHPLDLAVFFRQIAEHRVTHTSMPPALLTMLLQNDDLRARADLSSLRTVGSGGAPLPPPVVRRWQEELGIQVLNFFGSNEGVSLLGAPTDIPDPEVRAQHLPHYGAAGVRWSTRLADSTAVKLVDVTTGATVTEIGGRGELRLRGPAVFGGYLPGTAATEPFDADGYLCSGDVFELCGEGGRYLRFVDRVKEIIIRGGMNIAPAEIEGLLIGHPAVADVAVVGYPDAVLGEKCCAVVVPAPGASVALADLVAHLKAREVASFKLPERLVITDALPRNPVGKLLRRELRARL</sequence>
<dbReference type="Pfam" id="PF13193">
    <property type="entry name" value="AMP-binding_C"/>
    <property type="match status" value="1"/>
</dbReference>